<dbReference type="AlphaFoldDB" id="A0A7K1KWL1"/>
<name>A0A7K1KWL1_9ACTN</name>
<sequence length="75" mass="8739">MSPVKDDQERIDVYGDEVVYVAVHRPTGRTLATFHPGEDEGWWRVSTRGRVRELWVRPGKPEPWREIVERVPAGQ</sequence>
<gene>
    <name evidence="1" type="ORF">GNZ18_07995</name>
</gene>
<reference evidence="1 2" key="1">
    <citation type="submission" date="2019-11" db="EMBL/GenBank/DDBJ databases">
        <authorList>
            <person name="Cao P."/>
        </authorList>
    </citation>
    <scope>NUCLEOTIDE SEQUENCE [LARGE SCALE GENOMIC DNA]</scope>
    <source>
        <strain evidence="1 2">NEAU-AAG5</strain>
    </source>
</reference>
<accession>A0A7K1KWL1</accession>
<organism evidence="1 2">
    <name type="scientific">Actinomadura litoris</name>
    <dbReference type="NCBI Taxonomy" id="2678616"/>
    <lineage>
        <taxon>Bacteria</taxon>
        <taxon>Bacillati</taxon>
        <taxon>Actinomycetota</taxon>
        <taxon>Actinomycetes</taxon>
        <taxon>Streptosporangiales</taxon>
        <taxon>Thermomonosporaceae</taxon>
        <taxon>Actinomadura</taxon>
    </lineage>
</organism>
<dbReference type="EMBL" id="WOFH01000002">
    <property type="protein sequence ID" value="MUN36539.1"/>
    <property type="molecule type" value="Genomic_DNA"/>
</dbReference>
<proteinExistence type="predicted"/>
<evidence type="ECO:0000313" key="1">
    <source>
        <dbReference type="EMBL" id="MUN36539.1"/>
    </source>
</evidence>
<keyword evidence="2" id="KW-1185">Reference proteome</keyword>
<comment type="caution">
    <text evidence="1">The sequence shown here is derived from an EMBL/GenBank/DDBJ whole genome shotgun (WGS) entry which is preliminary data.</text>
</comment>
<dbReference type="Proteomes" id="UP000432015">
    <property type="component" value="Unassembled WGS sequence"/>
</dbReference>
<protein>
    <submittedName>
        <fullName evidence="1">Uncharacterized protein</fullName>
    </submittedName>
</protein>
<evidence type="ECO:0000313" key="2">
    <source>
        <dbReference type="Proteomes" id="UP000432015"/>
    </source>
</evidence>
<dbReference type="RefSeq" id="WP_156215521.1">
    <property type="nucleotide sequence ID" value="NZ_WOFH01000002.1"/>
</dbReference>